<keyword evidence="3" id="KW-0677">Repeat</keyword>
<sequence>MNFKKIIHACNLLALFSTLLAINISYGNFQVIIVAQAQTTPTPINASTDPFEAAILNRMFERWGISAAPNWNISGELCSGAAIDETVFQQMNPGIKCNCFNINRCRITGLRVYDMDIAGIIPDELWNLTFMNDLDLRLNFFTGPISPAIGGLNRMLYLALGNNALSGPLPSELGRLTEMLSMDIGWNNFSGPLPPSFGNFTKLTQI</sequence>
<proteinExistence type="predicted"/>
<comment type="caution">
    <text evidence="5">The sequence shown here is derived from an EMBL/GenBank/DDBJ whole genome shotgun (WGS) entry which is preliminary data.</text>
</comment>
<evidence type="ECO:0000256" key="1">
    <source>
        <dbReference type="ARBA" id="ARBA00004479"/>
    </source>
</evidence>
<evidence type="ECO:0000256" key="3">
    <source>
        <dbReference type="ARBA" id="ARBA00022737"/>
    </source>
</evidence>
<name>A0AAV3QZC2_LITER</name>
<accession>A0AAV3QZC2</accession>
<dbReference type="AlphaFoldDB" id="A0AAV3QZC2"/>
<evidence type="ECO:0000256" key="4">
    <source>
        <dbReference type="SAM" id="SignalP"/>
    </source>
</evidence>
<comment type="subcellular location">
    <subcellularLocation>
        <location evidence="1">Membrane</location>
        <topology evidence="1">Single-pass type I membrane protein</topology>
    </subcellularLocation>
</comment>
<feature type="chain" id="PRO_5043875888" evidence="4">
    <location>
        <begin position="22"/>
        <end position="206"/>
    </location>
</feature>
<dbReference type="InterPro" id="IPR051824">
    <property type="entry name" value="LRR_Rcpt-Like_S/T_Kinase"/>
</dbReference>
<evidence type="ECO:0000256" key="2">
    <source>
        <dbReference type="ARBA" id="ARBA00022614"/>
    </source>
</evidence>
<organism evidence="5 6">
    <name type="scientific">Lithospermum erythrorhizon</name>
    <name type="common">Purple gromwell</name>
    <name type="synonym">Lithospermum officinale var. erythrorhizon</name>
    <dbReference type="NCBI Taxonomy" id="34254"/>
    <lineage>
        <taxon>Eukaryota</taxon>
        <taxon>Viridiplantae</taxon>
        <taxon>Streptophyta</taxon>
        <taxon>Embryophyta</taxon>
        <taxon>Tracheophyta</taxon>
        <taxon>Spermatophyta</taxon>
        <taxon>Magnoliopsida</taxon>
        <taxon>eudicotyledons</taxon>
        <taxon>Gunneridae</taxon>
        <taxon>Pentapetalae</taxon>
        <taxon>asterids</taxon>
        <taxon>lamiids</taxon>
        <taxon>Boraginales</taxon>
        <taxon>Boraginaceae</taxon>
        <taxon>Boraginoideae</taxon>
        <taxon>Lithospermeae</taxon>
        <taxon>Lithospermum</taxon>
    </lineage>
</organism>
<feature type="signal peptide" evidence="4">
    <location>
        <begin position="1"/>
        <end position="21"/>
    </location>
</feature>
<evidence type="ECO:0000313" key="5">
    <source>
        <dbReference type="EMBL" id="GAA0169459.1"/>
    </source>
</evidence>
<dbReference type="Proteomes" id="UP001454036">
    <property type="component" value="Unassembled WGS sequence"/>
</dbReference>
<keyword evidence="4" id="KW-0732">Signal</keyword>
<dbReference type="InterPro" id="IPR001611">
    <property type="entry name" value="Leu-rich_rpt"/>
</dbReference>
<dbReference type="PANTHER" id="PTHR48006">
    <property type="entry name" value="LEUCINE-RICH REPEAT-CONTAINING PROTEIN DDB_G0281931-RELATED"/>
    <property type="match status" value="1"/>
</dbReference>
<dbReference type="Pfam" id="PF00560">
    <property type="entry name" value="LRR_1"/>
    <property type="match status" value="1"/>
</dbReference>
<keyword evidence="2" id="KW-0433">Leucine-rich repeat</keyword>
<gene>
    <name evidence="5" type="ORF">LIER_40762</name>
</gene>
<dbReference type="InterPro" id="IPR032675">
    <property type="entry name" value="LRR_dom_sf"/>
</dbReference>
<dbReference type="EMBL" id="BAABME010024093">
    <property type="protein sequence ID" value="GAA0169459.1"/>
    <property type="molecule type" value="Genomic_DNA"/>
</dbReference>
<dbReference type="SUPFAM" id="SSF52058">
    <property type="entry name" value="L domain-like"/>
    <property type="match status" value="1"/>
</dbReference>
<dbReference type="FunFam" id="3.80.10.10:FF:000383">
    <property type="entry name" value="Leucine-rich repeat receptor protein kinase EMS1"/>
    <property type="match status" value="1"/>
</dbReference>
<evidence type="ECO:0000313" key="6">
    <source>
        <dbReference type="Proteomes" id="UP001454036"/>
    </source>
</evidence>
<dbReference type="GO" id="GO:0005886">
    <property type="term" value="C:plasma membrane"/>
    <property type="evidence" value="ECO:0007669"/>
    <property type="project" value="TreeGrafter"/>
</dbReference>
<protein>
    <submittedName>
        <fullName evidence="5">Uncharacterized protein</fullName>
    </submittedName>
</protein>
<keyword evidence="6" id="KW-1185">Reference proteome</keyword>
<reference evidence="5 6" key="1">
    <citation type="submission" date="2024-01" db="EMBL/GenBank/DDBJ databases">
        <title>The complete chloroplast genome sequence of Lithospermum erythrorhizon: insights into the phylogenetic relationship among Boraginaceae species and the maternal lineages of purple gromwells.</title>
        <authorList>
            <person name="Okada T."/>
            <person name="Watanabe K."/>
        </authorList>
    </citation>
    <scope>NUCLEOTIDE SEQUENCE [LARGE SCALE GENOMIC DNA]</scope>
</reference>
<dbReference type="Gene3D" id="3.80.10.10">
    <property type="entry name" value="Ribonuclease Inhibitor"/>
    <property type="match status" value="1"/>
</dbReference>
<dbReference type="PANTHER" id="PTHR48006:SF62">
    <property type="entry name" value="LEUCINE-RICH REPEAT TRANSMEMBRANE PROTEIN KINASE"/>
    <property type="match status" value="1"/>
</dbReference>